<evidence type="ECO:0000313" key="1">
    <source>
        <dbReference type="EMBL" id="GFD28160.1"/>
    </source>
</evidence>
<name>A0A699V050_TANCI</name>
<dbReference type="EMBL" id="BKCJ011382944">
    <property type="protein sequence ID" value="GFD28160.1"/>
    <property type="molecule type" value="Genomic_DNA"/>
</dbReference>
<organism evidence="1">
    <name type="scientific">Tanacetum cinerariifolium</name>
    <name type="common">Dalmatian daisy</name>
    <name type="synonym">Chrysanthemum cinerariifolium</name>
    <dbReference type="NCBI Taxonomy" id="118510"/>
    <lineage>
        <taxon>Eukaryota</taxon>
        <taxon>Viridiplantae</taxon>
        <taxon>Streptophyta</taxon>
        <taxon>Embryophyta</taxon>
        <taxon>Tracheophyta</taxon>
        <taxon>Spermatophyta</taxon>
        <taxon>Magnoliopsida</taxon>
        <taxon>eudicotyledons</taxon>
        <taxon>Gunneridae</taxon>
        <taxon>Pentapetalae</taxon>
        <taxon>asterids</taxon>
        <taxon>campanulids</taxon>
        <taxon>Asterales</taxon>
        <taxon>Asteraceae</taxon>
        <taxon>Asteroideae</taxon>
        <taxon>Anthemideae</taxon>
        <taxon>Anthemidinae</taxon>
        <taxon>Tanacetum</taxon>
    </lineage>
</organism>
<comment type="caution">
    <text evidence="1">The sequence shown here is derived from an EMBL/GenBank/DDBJ whole genome shotgun (WGS) entry which is preliminary data.</text>
</comment>
<dbReference type="AlphaFoldDB" id="A0A699V050"/>
<feature type="non-terminal residue" evidence="1">
    <location>
        <position position="60"/>
    </location>
</feature>
<protein>
    <submittedName>
        <fullName evidence="1">Uncharacterized protein</fullName>
    </submittedName>
</protein>
<accession>A0A699V050</accession>
<proteinExistence type="predicted"/>
<reference evidence="1" key="1">
    <citation type="journal article" date="2019" name="Sci. Rep.">
        <title>Draft genome of Tanacetum cinerariifolium, the natural source of mosquito coil.</title>
        <authorList>
            <person name="Yamashiro T."/>
            <person name="Shiraishi A."/>
            <person name="Satake H."/>
            <person name="Nakayama K."/>
        </authorList>
    </citation>
    <scope>NUCLEOTIDE SEQUENCE</scope>
</reference>
<gene>
    <name evidence="1" type="ORF">Tci_900129</name>
</gene>
<sequence length="60" mass="6775">MKLLVVEIETADITANDVDNVPCSTDLGRSKQVDLKFAHSSIKPHLHDIHVDQDKHEVDR</sequence>